<name>A0A6A5G760_CAERE</name>
<dbReference type="EMBL" id="WUAV01000005">
    <property type="protein sequence ID" value="KAF1750404.1"/>
    <property type="molecule type" value="Genomic_DNA"/>
</dbReference>
<sequence>MAYLKKFPRELDWIIVVLRIGFLLILSSGSLIGDWLLGGFAFNSLHLDILCLLLFLDNLVISFHLLDSFLRLFRRLSSLLLLNHFSVFGDHTESNLHIVLDFSTLFFWKKPLRITQSNFLYLQTSLNSRGFGSGLLGSLPLHCRLVGFLLDNFRSDDGRLNDNSLVIVSTTVSTTEATDSSTGAASFSSTVFSDSLTSSEVVESTTFSARVSFSTTVVLVSPTTSVTTFVIFSSFSWAMVLVVSARVIVGEENEGNLGEKQGKSTKFMTKMSGFDRHITIFSPEGRVYQVEYAFKAINTTNLTAVAVKGKDVAVIAVQKRVPDSLVISDSVSSIYQISKTIACCVIGIVPDAKFQVKRARYEAAHFKYANGYDMPVDLLAKKVADLNQYYTQNAEMRCLGIGIIFISFDDEKGPEVYRIDPAGYYRGMRAVSIGVKQGPATTCLEKKIKKKELWDSTHPAEIAIESLQTALGIDVRAKDLEVVVVSKDSIHNLTGEEIEHYLNLIASRD</sequence>
<dbReference type="InterPro" id="IPR000426">
    <property type="entry name" value="Proteasome_asu_N"/>
</dbReference>
<evidence type="ECO:0000256" key="2">
    <source>
        <dbReference type="ARBA" id="ARBA00004123"/>
    </source>
</evidence>
<dbReference type="PANTHER" id="PTHR11599">
    <property type="entry name" value="PROTEASOME SUBUNIT ALPHA/BETA"/>
    <property type="match status" value="1"/>
</dbReference>
<keyword evidence="9" id="KW-0472">Membrane</keyword>
<proteinExistence type="inferred from homology"/>
<feature type="domain" description="Proteasome alpha-type subunits" evidence="10">
    <location>
        <begin position="274"/>
        <end position="296"/>
    </location>
</feature>
<feature type="transmembrane region" description="Helical" evidence="9">
    <location>
        <begin position="12"/>
        <end position="33"/>
    </location>
</feature>
<comment type="subcellular location">
    <subcellularLocation>
        <location evidence="3">Cytoplasm</location>
    </subcellularLocation>
    <subcellularLocation>
        <location evidence="2">Nucleus</location>
    </subcellularLocation>
</comment>
<reference evidence="11 12" key="1">
    <citation type="submission" date="2019-12" db="EMBL/GenBank/DDBJ databases">
        <title>Chromosome-level assembly of the Caenorhabditis remanei genome.</title>
        <authorList>
            <person name="Teterina A.A."/>
            <person name="Willis J.H."/>
            <person name="Phillips P.C."/>
        </authorList>
    </citation>
    <scope>NUCLEOTIDE SEQUENCE [LARGE SCALE GENOMIC DNA]</scope>
    <source>
        <strain evidence="11 12">PX506</strain>
        <tissue evidence="11">Whole organism</tissue>
    </source>
</reference>
<gene>
    <name evidence="11" type="ORF">GCK72_016954</name>
</gene>
<dbReference type="SMART" id="SM00948">
    <property type="entry name" value="Proteasome_A_N"/>
    <property type="match status" value="1"/>
</dbReference>
<evidence type="ECO:0000313" key="12">
    <source>
        <dbReference type="Proteomes" id="UP000483820"/>
    </source>
</evidence>
<keyword evidence="9" id="KW-0812">Transmembrane</keyword>
<evidence type="ECO:0000256" key="9">
    <source>
        <dbReference type="SAM" id="Phobius"/>
    </source>
</evidence>
<keyword evidence="6 8" id="KW-0647">Proteasome</keyword>
<dbReference type="InterPro" id="IPR029055">
    <property type="entry name" value="Ntn_hydrolases_N"/>
</dbReference>
<dbReference type="GO" id="GO:0006511">
    <property type="term" value="P:ubiquitin-dependent protein catabolic process"/>
    <property type="evidence" value="ECO:0007669"/>
    <property type="project" value="InterPro"/>
</dbReference>
<keyword evidence="9" id="KW-1133">Transmembrane helix</keyword>
<feature type="transmembrane region" description="Helical" evidence="9">
    <location>
        <begin position="45"/>
        <end position="66"/>
    </location>
</feature>
<dbReference type="InterPro" id="IPR023332">
    <property type="entry name" value="Proteasome_alpha-type"/>
</dbReference>
<dbReference type="GO" id="GO:0019773">
    <property type="term" value="C:proteasome core complex, alpha-subunit complex"/>
    <property type="evidence" value="ECO:0007669"/>
    <property type="project" value="UniProtKB-UniRule"/>
</dbReference>
<dbReference type="FunFam" id="3.60.20.10:FF:000072">
    <property type="entry name" value="Proteasome subunit alpha type"/>
    <property type="match status" value="1"/>
</dbReference>
<dbReference type="GeneID" id="9803165"/>
<dbReference type="Pfam" id="PF10584">
    <property type="entry name" value="Proteasome_A_N"/>
    <property type="match status" value="1"/>
</dbReference>
<dbReference type="RefSeq" id="XP_003104447.2">
    <property type="nucleotide sequence ID" value="XM_003104399.2"/>
</dbReference>
<dbReference type="CTD" id="9803165"/>
<dbReference type="KEGG" id="crq:GCK72_016954"/>
<organism evidence="11 12">
    <name type="scientific">Caenorhabditis remanei</name>
    <name type="common">Caenorhabditis vulgaris</name>
    <dbReference type="NCBI Taxonomy" id="31234"/>
    <lineage>
        <taxon>Eukaryota</taxon>
        <taxon>Metazoa</taxon>
        <taxon>Ecdysozoa</taxon>
        <taxon>Nematoda</taxon>
        <taxon>Chromadorea</taxon>
        <taxon>Rhabditida</taxon>
        <taxon>Rhabditina</taxon>
        <taxon>Rhabditomorpha</taxon>
        <taxon>Rhabditoidea</taxon>
        <taxon>Rhabditidae</taxon>
        <taxon>Peloderinae</taxon>
        <taxon>Caenorhabditis</taxon>
    </lineage>
</organism>
<dbReference type="PROSITE" id="PS51475">
    <property type="entry name" value="PROTEASOME_ALPHA_2"/>
    <property type="match status" value="1"/>
</dbReference>
<dbReference type="GO" id="GO:0005634">
    <property type="term" value="C:nucleus"/>
    <property type="evidence" value="ECO:0007669"/>
    <property type="project" value="UniProtKB-SubCell"/>
</dbReference>
<evidence type="ECO:0000256" key="5">
    <source>
        <dbReference type="ARBA" id="ARBA00022490"/>
    </source>
</evidence>
<comment type="function">
    <text evidence="1">The proteasome is a multicatalytic proteinase complex which is characterized by its ability to cleave peptides with Arg, Phe, Tyr, Leu, and Glu adjacent to the leaving group at neutral or slightly basic pH. The proteasome has an ATP-dependent proteolytic activity.</text>
</comment>
<evidence type="ECO:0000256" key="7">
    <source>
        <dbReference type="ARBA" id="ARBA00023242"/>
    </source>
</evidence>
<dbReference type="Gene3D" id="3.60.20.10">
    <property type="entry name" value="Glutamine Phosphoribosylpyrophosphate, subunit 1, domain 1"/>
    <property type="match status" value="1"/>
</dbReference>
<dbReference type="SUPFAM" id="SSF56235">
    <property type="entry name" value="N-terminal nucleophile aminohydrolases (Ntn hydrolases)"/>
    <property type="match status" value="1"/>
</dbReference>
<evidence type="ECO:0000313" key="11">
    <source>
        <dbReference type="EMBL" id="KAF1750404.1"/>
    </source>
</evidence>
<protein>
    <recommendedName>
        <fullName evidence="4">Proteasome subunit alpha type-6</fullName>
    </recommendedName>
</protein>
<evidence type="ECO:0000259" key="10">
    <source>
        <dbReference type="PROSITE" id="PS00388"/>
    </source>
</evidence>
<keyword evidence="7" id="KW-0539">Nucleus</keyword>
<evidence type="ECO:0000256" key="8">
    <source>
        <dbReference type="PROSITE-ProRule" id="PRU00808"/>
    </source>
</evidence>
<dbReference type="CDD" id="cd03754">
    <property type="entry name" value="proteasome_alpha_type_6"/>
    <property type="match status" value="1"/>
</dbReference>
<dbReference type="AlphaFoldDB" id="A0A6A5G760"/>
<comment type="similarity">
    <text evidence="8">Belongs to the peptidase T1A family.</text>
</comment>
<dbReference type="InterPro" id="IPR034642">
    <property type="entry name" value="Proteasome_subunit_alpha6"/>
</dbReference>
<evidence type="ECO:0000256" key="3">
    <source>
        <dbReference type="ARBA" id="ARBA00004496"/>
    </source>
</evidence>
<accession>A0A6A5G760</accession>
<evidence type="ECO:0000256" key="4">
    <source>
        <dbReference type="ARBA" id="ARBA00021332"/>
    </source>
</evidence>
<comment type="caution">
    <text evidence="11">The sequence shown here is derived from an EMBL/GenBank/DDBJ whole genome shotgun (WGS) entry which is preliminary data.</text>
</comment>
<evidence type="ECO:0000256" key="6">
    <source>
        <dbReference type="ARBA" id="ARBA00022942"/>
    </source>
</evidence>
<dbReference type="InterPro" id="IPR001353">
    <property type="entry name" value="Proteasome_sua/b"/>
</dbReference>
<dbReference type="Pfam" id="PF00227">
    <property type="entry name" value="Proteasome"/>
    <property type="match status" value="1"/>
</dbReference>
<dbReference type="PROSITE" id="PS00388">
    <property type="entry name" value="PROTEASOME_ALPHA_1"/>
    <property type="match status" value="1"/>
</dbReference>
<evidence type="ECO:0000256" key="1">
    <source>
        <dbReference type="ARBA" id="ARBA00002000"/>
    </source>
</evidence>
<dbReference type="GO" id="GO:0005737">
    <property type="term" value="C:cytoplasm"/>
    <property type="evidence" value="ECO:0007669"/>
    <property type="project" value="UniProtKB-SubCell"/>
</dbReference>
<dbReference type="InterPro" id="IPR050115">
    <property type="entry name" value="Proteasome_alpha"/>
</dbReference>
<dbReference type="Proteomes" id="UP000483820">
    <property type="component" value="Chromosome V"/>
</dbReference>
<keyword evidence="5" id="KW-0963">Cytoplasm</keyword>